<organism evidence="6 7">
    <name type="scientific">Dongia soli</name>
    <dbReference type="NCBI Taxonomy" id="600628"/>
    <lineage>
        <taxon>Bacteria</taxon>
        <taxon>Pseudomonadati</taxon>
        <taxon>Pseudomonadota</taxon>
        <taxon>Alphaproteobacteria</taxon>
        <taxon>Rhodospirillales</taxon>
        <taxon>Dongiaceae</taxon>
        <taxon>Dongia</taxon>
    </lineage>
</organism>
<keyword evidence="1 6" id="KW-0489">Methyltransferase</keyword>
<evidence type="ECO:0000256" key="1">
    <source>
        <dbReference type="ARBA" id="ARBA00022603"/>
    </source>
</evidence>
<dbReference type="InterPro" id="IPR002052">
    <property type="entry name" value="DNA_methylase_N6_adenine_CS"/>
</dbReference>
<dbReference type="InterPro" id="IPR054170">
    <property type="entry name" value="RlmL_1st"/>
</dbReference>
<feature type="domain" description="THUMP" evidence="4">
    <location>
        <begin position="75"/>
        <end position="151"/>
    </location>
</feature>
<dbReference type="Pfam" id="PF02926">
    <property type="entry name" value="THUMP"/>
    <property type="match status" value="1"/>
</dbReference>
<dbReference type="Pfam" id="PF22020">
    <property type="entry name" value="RlmL_1st"/>
    <property type="match status" value="1"/>
</dbReference>
<dbReference type="Proteomes" id="UP001279642">
    <property type="component" value="Unassembled WGS sequence"/>
</dbReference>
<dbReference type="GO" id="GO:0032259">
    <property type="term" value="P:methylation"/>
    <property type="evidence" value="ECO:0007669"/>
    <property type="project" value="UniProtKB-KW"/>
</dbReference>
<evidence type="ECO:0000313" key="7">
    <source>
        <dbReference type="Proteomes" id="UP001279642"/>
    </source>
</evidence>
<dbReference type="InterPro" id="IPR053943">
    <property type="entry name" value="RlmKL-like_Mtase_CS"/>
</dbReference>
<dbReference type="EMBL" id="JAXCLW010000001">
    <property type="protein sequence ID" value="MDY0881480.1"/>
    <property type="molecule type" value="Genomic_DNA"/>
</dbReference>
<dbReference type="PANTHER" id="PTHR47313">
    <property type="entry name" value="RIBOSOMAL RNA LARGE SUBUNIT METHYLTRANSFERASE K/L"/>
    <property type="match status" value="1"/>
</dbReference>
<dbReference type="InterPro" id="IPR004114">
    <property type="entry name" value="THUMP_dom"/>
</dbReference>
<dbReference type="PRINTS" id="PR00507">
    <property type="entry name" value="N12N6MTFRASE"/>
</dbReference>
<dbReference type="RefSeq" id="WP_320506542.1">
    <property type="nucleotide sequence ID" value="NZ_JAXCLW010000001.1"/>
</dbReference>
<keyword evidence="7" id="KW-1185">Reference proteome</keyword>
<dbReference type="PANTHER" id="PTHR47313:SF1">
    <property type="entry name" value="RIBOSOMAL RNA LARGE SUBUNIT METHYLTRANSFERASE K_L"/>
    <property type="match status" value="1"/>
</dbReference>
<dbReference type="Gene3D" id="3.40.50.150">
    <property type="entry name" value="Vaccinia Virus protein VP39"/>
    <property type="match status" value="1"/>
</dbReference>
<feature type="domain" description="Ribosomal RNA large subunit methyltransferase K/L-like methyltransferase" evidence="3">
    <location>
        <begin position="160"/>
        <end position="349"/>
    </location>
</feature>
<dbReference type="CDD" id="cd11715">
    <property type="entry name" value="THUMP_AdoMetMT"/>
    <property type="match status" value="1"/>
</dbReference>
<keyword evidence="2" id="KW-0808">Transferase</keyword>
<dbReference type="InterPro" id="IPR000241">
    <property type="entry name" value="RlmKL-like_Mtase"/>
</dbReference>
<dbReference type="GO" id="GO:0008168">
    <property type="term" value="F:methyltransferase activity"/>
    <property type="evidence" value="ECO:0007669"/>
    <property type="project" value="UniProtKB-KW"/>
</dbReference>
<comment type="caution">
    <text evidence="6">The sequence shown here is derived from an EMBL/GenBank/DDBJ whole genome shotgun (WGS) entry which is preliminary data.</text>
</comment>
<proteinExistence type="predicted"/>
<dbReference type="Gene3D" id="3.30.2130.30">
    <property type="match status" value="1"/>
</dbReference>
<sequence length="380" mass="41161">MNRTDDFEIFIVTSPGLESVLCAEAEEKGFREPAAVKGGVTVRGGWPEVWRANLELRGAGRVLARIGEFRAFHLAQLDKRARKLAWGDFLRPDVPFRVEASCKASRIYHQGAAAQRIEKAIRETLGAPVSPEADICIKARIEDDLCTISLDTSGDSLHKRGHKEAVAKAPMRETLAALFLRQCGFDGTAPVLDPMCGSGTFVIEAAEIAAGLKPGRSRHFAFEQLATFDKKAWQRLREKKSPAKPDRAAPAIRFYGSDRDAGAIEMSRANAERAGVTALTEFRRHAISDLVAPDGLPGLVIVNPPYGTRIGDKKPLYALYQSLGQTLLTRFVGWRVGLITTDASLANATGLPFAPPVGPVSHGGLRVSLFLTAPLEPAVS</sequence>
<protein>
    <submittedName>
        <fullName evidence="6">Class I SAM-dependent RNA methyltransferase</fullName>
    </submittedName>
</protein>
<dbReference type="Pfam" id="PF01170">
    <property type="entry name" value="UPF0020"/>
    <property type="match status" value="1"/>
</dbReference>
<dbReference type="PROSITE" id="PS00092">
    <property type="entry name" value="N6_MTASE"/>
    <property type="match status" value="1"/>
</dbReference>
<gene>
    <name evidence="6" type="ORF">SMD27_01355</name>
</gene>
<name>A0ABU5E773_9PROT</name>
<dbReference type="SUPFAM" id="SSF53335">
    <property type="entry name" value="S-adenosyl-L-methionine-dependent methyltransferases"/>
    <property type="match status" value="1"/>
</dbReference>
<evidence type="ECO:0000313" key="6">
    <source>
        <dbReference type="EMBL" id="MDY0881480.1"/>
    </source>
</evidence>
<feature type="domain" description="RlmL ferredoxin-like" evidence="5">
    <location>
        <begin position="8"/>
        <end position="63"/>
    </location>
</feature>
<reference evidence="6 7" key="1">
    <citation type="journal article" date="2016" name="Antonie Van Leeuwenhoek">
        <title>Dongia soli sp. nov., isolated from soil from Dokdo, Korea.</title>
        <authorList>
            <person name="Kim D.U."/>
            <person name="Lee H."/>
            <person name="Kim H."/>
            <person name="Kim S.G."/>
            <person name="Ka J.O."/>
        </authorList>
    </citation>
    <scope>NUCLEOTIDE SEQUENCE [LARGE SCALE GENOMIC DNA]</scope>
    <source>
        <strain evidence="6 7">D78</strain>
    </source>
</reference>
<evidence type="ECO:0000256" key="2">
    <source>
        <dbReference type="ARBA" id="ARBA00022679"/>
    </source>
</evidence>
<evidence type="ECO:0000259" key="5">
    <source>
        <dbReference type="Pfam" id="PF22020"/>
    </source>
</evidence>
<evidence type="ECO:0000259" key="3">
    <source>
        <dbReference type="Pfam" id="PF01170"/>
    </source>
</evidence>
<accession>A0ABU5E773</accession>
<dbReference type="InterPro" id="IPR029063">
    <property type="entry name" value="SAM-dependent_MTases_sf"/>
</dbReference>
<evidence type="ECO:0000259" key="4">
    <source>
        <dbReference type="Pfam" id="PF02926"/>
    </source>
</evidence>
<dbReference type="PROSITE" id="PS01261">
    <property type="entry name" value="UPF0020"/>
    <property type="match status" value="1"/>
</dbReference>